<dbReference type="STRING" id="52694.ACWI_07200"/>
<gene>
    <name evidence="1" type="ORF">ACWI_07200</name>
</gene>
<evidence type="ECO:0000313" key="1">
    <source>
        <dbReference type="EMBL" id="OFV71747.1"/>
    </source>
</evidence>
<name>A0A1F2PKA2_9FIRM</name>
<evidence type="ECO:0000313" key="2">
    <source>
        <dbReference type="Proteomes" id="UP000176244"/>
    </source>
</evidence>
<accession>A0A1F2PKA2</accession>
<dbReference type="EMBL" id="LKEU01000015">
    <property type="protein sequence ID" value="OFV71747.1"/>
    <property type="molecule type" value="Genomic_DNA"/>
</dbReference>
<dbReference type="Proteomes" id="UP000176244">
    <property type="component" value="Unassembled WGS sequence"/>
</dbReference>
<comment type="caution">
    <text evidence="1">The sequence shown here is derived from an EMBL/GenBank/DDBJ whole genome shotgun (WGS) entry which is preliminary data.</text>
</comment>
<organism evidence="1 2">
    <name type="scientific">Acetobacterium wieringae</name>
    <dbReference type="NCBI Taxonomy" id="52694"/>
    <lineage>
        <taxon>Bacteria</taxon>
        <taxon>Bacillati</taxon>
        <taxon>Bacillota</taxon>
        <taxon>Clostridia</taxon>
        <taxon>Eubacteriales</taxon>
        <taxon>Eubacteriaceae</taxon>
        <taxon>Acetobacterium</taxon>
    </lineage>
</organism>
<protein>
    <submittedName>
        <fullName evidence="1">Uncharacterized protein</fullName>
    </submittedName>
</protein>
<dbReference type="AlphaFoldDB" id="A0A1F2PKA2"/>
<reference evidence="1 2" key="1">
    <citation type="submission" date="2015-09" db="EMBL/GenBank/DDBJ databases">
        <title>Genome sequence of Acetobacterium wieringae DSM 1911.</title>
        <authorList>
            <person name="Poehlein A."/>
            <person name="Bengelsdorf F.R."/>
            <person name="Schiel-Bengelsdorf B."/>
            <person name="Duerre P."/>
            <person name="Daniel R."/>
        </authorList>
    </citation>
    <scope>NUCLEOTIDE SEQUENCE [LARGE SCALE GENOMIC DNA]</scope>
    <source>
        <strain evidence="1 2">DSM 1911</strain>
    </source>
</reference>
<proteinExistence type="predicted"/>
<sequence>MKPGNQHVHGANTCDIFAMMGFNVNISLVIRRGFFRDLSIR</sequence>